<comment type="subcellular location">
    <subcellularLocation>
        <location evidence="1">Membrane</location>
        <topology evidence="1">Multi-pass membrane protein</topology>
    </subcellularLocation>
</comment>
<keyword evidence="7" id="KW-0520">NAD</keyword>
<evidence type="ECO:0000256" key="1">
    <source>
        <dbReference type="ARBA" id="ARBA00004141"/>
    </source>
</evidence>
<keyword evidence="8 11" id="KW-0472">Membrane</keyword>
<keyword evidence="6 11" id="KW-1133">Transmembrane helix</keyword>
<gene>
    <name evidence="12" type="primary">nad4L</name>
</gene>
<keyword evidence="5" id="KW-1278">Translocase</keyword>
<dbReference type="Gene3D" id="1.10.287.3510">
    <property type="match status" value="1"/>
</dbReference>
<dbReference type="AlphaFoldDB" id="A0A516IMC4"/>
<evidence type="ECO:0000256" key="3">
    <source>
        <dbReference type="ARBA" id="ARBA00016612"/>
    </source>
</evidence>
<evidence type="ECO:0000256" key="4">
    <source>
        <dbReference type="ARBA" id="ARBA00022692"/>
    </source>
</evidence>
<dbReference type="Pfam" id="PF00420">
    <property type="entry name" value="Oxidored_q2"/>
    <property type="match status" value="1"/>
</dbReference>
<accession>A0A516IMC4</accession>
<protein>
    <recommendedName>
        <fullName evidence="3">NADH-ubiquinone oxidoreductase chain 4L</fullName>
    </recommendedName>
    <alternativeName>
        <fullName evidence="9">NADH dehydrogenase subunit 4L</fullName>
    </alternativeName>
</protein>
<dbReference type="InterPro" id="IPR039428">
    <property type="entry name" value="NUOK/Mnh_C1-like"/>
</dbReference>
<evidence type="ECO:0000313" key="12">
    <source>
        <dbReference type="EMBL" id="QDP17900.1"/>
    </source>
</evidence>
<evidence type="ECO:0000256" key="7">
    <source>
        <dbReference type="ARBA" id="ARBA00023027"/>
    </source>
</evidence>
<evidence type="ECO:0000256" key="6">
    <source>
        <dbReference type="ARBA" id="ARBA00022989"/>
    </source>
</evidence>
<sequence length="87" mass="9997">MTLIMISISMLSLCWWRTHLIMMLLSLELLLLSNFFLMMNTYSPSFAYNLLMMLLMMVAASSFGLSMLVMISRSHKSSLTQNFTSLT</sequence>
<comment type="similarity">
    <text evidence="2">Belongs to the complex I subunit 4L family.</text>
</comment>
<keyword evidence="4 11" id="KW-0812">Transmembrane</keyword>
<evidence type="ECO:0000256" key="11">
    <source>
        <dbReference type="SAM" id="Phobius"/>
    </source>
</evidence>
<evidence type="ECO:0000256" key="10">
    <source>
        <dbReference type="ARBA" id="ARBA00049551"/>
    </source>
</evidence>
<reference evidence="12" key="1">
    <citation type="journal article" date="2019" name="BMC Genomics">
        <title>Arm-less mitochondrial tRNAs conserved for over 30 millions of years in spiders.</title>
        <authorList>
            <person name="Pons J."/>
            <person name="Bover P."/>
            <person name="Bidegaray-Batista L."/>
            <person name="Arnedo M."/>
        </authorList>
    </citation>
    <scope>NUCLEOTIDE SEQUENCE</scope>
    <source>
        <strain evidence="12">K475</strain>
    </source>
</reference>
<organism evidence="12">
    <name type="scientific">Parachtes limbarae</name>
    <dbReference type="NCBI Taxonomy" id="1110490"/>
    <lineage>
        <taxon>Eukaryota</taxon>
        <taxon>Metazoa</taxon>
        <taxon>Ecdysozoa</taxon>
        <taxon>Arthropoda</taxon>
        <taxon>Chelicerata</taxon>
        <taxon>Arachnida</taxon>
        <taxon>Araneae</taxon>
        <taxon>Araneomorphae</taxon>
        <taxon>Haplogynae</taxon>
        <taxon>Dysderoidea</taxon>
        <taxon>Dysderidae</taxon>
        <taxon>Parachtes</taxon>
    </lineage>
</organism>
<evidence type="ECO:0000256" key="2">
    <source>
        <dbReference type="ARBA" id="ARBA00010519"/>
    </source>
</evidence>
<proteinExistence type="inferred from homology"/>
<dbReference type="GO" id="GO:0016020">
    <property type="term" value="C:membrane"/>
    <property type="evidence" value="ECO:0007669"/>
    <property type="project" value="UniProtKB-SubCell"/>
</dbReference>
<evidence type="ECO:0000256" key="9">
    <source>
        <dbReference type="ARBA" id="ARBA00031586"/>
    </source>
</evidence>
<geneLocation type="mitochondrion" evidence="12"/>
<feature type="transmembrane region" description="Helical" evidence="11">
    <location>
        <begin position="46"/>
        <end position="71"/>
    </location>
</feature>
<feature type="transmembrane region" description="Helical" evidence="11">
    <location>
        <begin position="20"/>
        <end position="40"/>
    </location>
</feature>
<name>A0A516IMC4_9ARAC</name>
<dbReference type="EMBL" id="MN052922">
    <property type="protein sequence ID" value="QDP17900.1"/>
    <property type="molecule type" value="Genomic_DNA"/>
</dbReference>
<dbReference type="GO" id="GO:0008137">
    <property type="term" value="F:NADH dehydrogenase (ubiquinone) activity"/>
    <property type="evidence" value="ECO:0007669"/>
    <property type="project" value="UniProtKB-EC"/>
</dbReference>
<comment type="catalytic activity">
    <reaction evidence="10">
        <text>a ubiquinone + NADH + 5 H(+)(in) = a ubiquinol + NAD(+) + 4 H(+)(out)</text>
        <dbReference type="Rhea" id="RHEA:29091"/>
        <dbReference type="Rhea" id="RHEA-COMP:9565"/>
        <dbReference type="Rhea" id="RHEA-COMP:9566"/>
        <dbReference type="ChEBI" id="CHEBI:15378"/>
        <dbReference type="ChEBI" id="CHEBI:16389"/>
        <dbReference type="ChEBI" id="CHEBI:17976"/>
        <dbReference type="ChEBI" id="CHEBI:57540"/>
        <dbReference type="ChEBI" id="CHEBI:57945"/>
        <dbReference type="EC" id="7.1.1.2"/>
    </reaction>
</comment>
<evidence type="ECO:0000256" key="5">
    <source>
        <dbReference type="ARBA" id="ARBA00022967"/>
    </source>
</evidence>
<evidence type="ECO:0000256" key="8">
    <source>
        <dbReference type="ARBA" id="ARBA00023136"/>
    </source>
</evidence>
<keyword evidence="12" id="KW-0496">Mitochondrion</keyword>